<keyword evidence="1" id="KW-0472">Membrane</keyword>
<sequence>MVIAYTIHHSIEKRKRIWWVLNFIICTVYINLSTNVIYPAYAIVGI</sequence>
<proteinExistence type="predicted"/>
<gene>
    <name evidence="2" type="ORF">SAMN04488023_106123</name>
</gene>
<keyword evidence="1" id="KW-0812">Transmembrane</keyword>
<keyword evidence="1" id="KW-1133">Transmembrane helix</keyword>
<dbReference type="Proteomes" id="UP000199572">
    <property type="component" value="Unassembled WGS sequence"/>
</dbReference>
<name>A0A1H9MT23_9SPHI</name>
<dbReference type="EMBL" id="FOGG01000006">
    <property type="protein sequence ID" value="SER26575.1"/>
    <property type="molecule type" value="Genomic_DNA"/>
</dbReference>
<evidence type="ECO:0000313" key="2">
    <source>
        <dbReference type="EMBL" id="SER26575.1"/>
    </source>
</evidence>
<evidence type="ECO:0000256" key="1">
    <source>
        <dbReference type="SAM" id="Phobius"/>
    </source>
</evidence>
<organism evidence="2 3">
    <name type="scientific">Pedobacter rhizosphaerae</name>
    <dbReference type="NCBI Taxonomy" id="390241"/>
    <lineage>
        <taxon>Bacteria</taxon>
        <taxon>Pseudomonadati</taxon>
        <taxon>Bacteroidota</taxon>
        <taxon>Sphingobacteriia</taxon>
        <taxon>Sphingobacteriales</taxon>
        <taxon>Sphingobacteriaceae</taxon>
        <taxon>Pedobacter</taxon>
    </lineage>
</organism>
<dbReference type="AlphaFoldDB" id="A0A1H9MT23"/>
<dbReference type="STRING" id="390241.SAMN04488023_106123"/>
<protein>
    <submittedName>
        <fullName evidence="2">Uncharacterized protein</fullName>
    </submittedName>
</protein>
<reference evidence="2 3" key="1">
    <citation type="submission" date="2016-10" db="EMBL/GenBank/DDBJ databases">
        <authorList>
            <person name="de Groot N.N."/>
        </authorList>
    </citation>
    <scope>NUCLEOTIDE SEQUENCE [LARGE SCALE GENOMIC DNA]</scope>
    <source>
        <strain evidence="2 3">DSM 18610</strain>
    </source>
</reference>
<evidence type="ECO:0000313" key="3">
    <source>
        <dbReference type="Proteomes" id="UP000199572"/>
    </source>
</evidence>
<accession>A0A1H9MT23</accession>
<feature type="transmembrane region" description="Helical" evidence="1">
    <location>
        <begin position="17"/>
        <end position="41"/>
    </location>
</feature>
<keyword evidence="3" id="KW-1185">Reference proteome</keyword>